<sequence>MRTRIFEILYWLVVGSLAISAVLLFFINSTTSLKLSAYTLLLLLAKQYVESVNDENQSKLKIF</sequence>
<dbReference type="EMBL" id="AZFA01000008">
    <property type="protein sequence ID" value="KRL67032.1"/>
    <property type="molecule type" value="Genomic_DNA"/>
</dbReference>
<feature type="transmembrane region" description="Helical" evidence="1">
    <location>
        <begin position="9"/>
        <end position="27"/>
    </location>
</feature>
<dbReference type="RefSeq" id="WP_010625148.1">
    <property type="nucleotide sequence ID" value="NZ_AZFA01000008.1"/>
</dbReference>
<accession>A0A0R1SLZ8</accession>
<dbReference type="Proteomes" id="UP000051647">
    <property type="component" value="Unassembled WGS sequence"/>
</dbReference>
<evidence type="ECO:0000256" key="1">
    <source>
        <dbReference type="SAM" id="Phobius"/>
    </source>
</evidence>
<evidence type="ECO:0000313" key="2">
    <source>
        <dbReference type="EMBL" id="KRL67032.1"/>
    </source>
</evidence>
<dbReference type="AlphaFoldDB" id="A0A0R1SLZ8"/>
<protein>
    <submittedName>
        <fullName evidence="2">Uncharacterized protein</fullName>
    </submittedName>
</protein>
<comment type="caution">
    <text evidence="2">The sequence shown here is derived from an EMBL/GenBank/DDBJ whole genome shotgun (WGS) entry which is preliminary data.</text>
</comment>
<evidence type="ECO:0000313" key="3">
    <source>
        <dbReference type="Proteomes" id="UP000051647"/>
    </source>
</evidence>
<keyword evidence="1" id="KW-0812">Transmembrane</keyword>
<keyword evidence="3" id="KW-1185">Reference proteome</keyword>
<reference evidence="2 3" key="1">
    <citation type="journal article" date="2015" name="Genome Announc.">
        <title>Expanding the biotechnology potential of lactobacilli through comparative genomics of 213 strains and associated genera.</title>
        <authorList>
            <person name="Sun Z."/>
            <person name="Harris H.M."/>
            <person name="McCann A."/>
            <person name="Guo C."/>
            <person name="Argimon S."/>
            <person name="Zhang W."/>
            <person name="Yang X."/>
            <person name="Jeffery I.B."/>
            <person name="Cooney J.C."/>
            <person name="Kagawa T.F."/>
            <person name="Liu W."/>
            <person name="Song Y."/>
            <person name="Salvetti E."/>
            <person name="Wrobel A."/>
            <person name="Rasinkangas P."/>
            <person name="Parkhill J."/>
            <person name="Rea M.C."/>
            <person name="O'Sullivan O."/>
            <person name="Ritari J."/>
            <person name="Douillard F.P."/>
            <person name="Paul Ross R."/>
            <person name="Yang R."/>
            <person name="Briner A.E."/>
            <person name="Felis G.E."/>
            <person name="de Vos W.M."/>
            <person name="Barrangou R."/>
            <person name="Klaenhammer T.R."/>
            <person name="Caufield P.W."/>
            <person name="Cui Y."/>
            <person name="Zhang H."/>
            <person name="O'Toole P.W."/>
        </authorList>
    </citation>
    <scope>NUCLEOTIDE SEQUENCE [LARGE SCALE GENOMIC DNA]</scope>
    <source>
        <strain evidence="2 3">DSM 14857</strain>
    </source>
</reference>
<proteinExistence type="predicted"/>
<name>A0A0R1SLZ8_9LACO</name>
<gene>
    <name evidence="2" type="ORF">FC27_GL002148</name>
</gene>
<keyword evidence="1" id="KW-1133">Transmembrane helix</keyword>
<organism evidence="2 3">
    <name type="scientific">Companilactobacillus versmoldensis DSM 14857 = KCTC 3814</name>
    <dbReference type="NCBI Taxonomy" id="1423815"/>
    <lineage>
        <taxon>Bacteria</taxon>
        <taxon>Bacillati</taxon>
        <taxon>Bacillota</taxon>
        <taxon>Bacilli</taxon>
        <taxon>Lactobacillales</taxon>
        <taxon>Lactobacillaceae</taxon>
        <taxon>Companilactobacillus</taxon>
    </lineage>
</organism>
<dbReference type="PATRIC" id="fig|1423815.3.peg.2201"/>
<keyword evidence="1" id="KW-0472">Membrane</keyword>